<evidence type="ECO:0000313" key="3">
    <source>
        <dbReference type="Proteomes" id="UP000704712"/>
    </source>
</evidence>
<protein>
    <submittedName>
        <fullName evidence="2">Uncharacterized protein</fullName>
    </submittedName>
</protein>
<feature type="non-terminal residue" evidence="2">
    <location>
        <position position="180"/>
    </location>
</feature>
<sequence length="180" mass="20326">VLVHLSVLDFCLVLFKTAVNKLEQIISLFYLRQGINFALEIFDEKISGVVCESKSMLAFEVVGLIIFLLTLAFILQSTAISLLLRNQNDRAERVEPITTQDLVSSVSSSENFKMTGPSFHQTLLCCGRSAKQRRFDSELVELRLLRRLRFGLPRAQATQMCHIIEVGPSLWLIILGVVWA</sequence>
<feature type="non-terminal residue" evidence="2">
    <location>
        <position position="1"/>
    </location>
</feature>
<keyword evidence="1" id="KW-1133">Transmembrane helix</keyword>
<keyword evidence="1" id="KW-0472">Membrane</keyword>
<dbReference type="AlphaFoldDB" id="A0A8S9VBB5"/>
<gene>
    <name evidence="2" type="ORF">GN958_ATG00139</name>
</gene>
<feature type="transmembrane region" description="Helical" evidence="1">
    <location>
        <begin position="62"/>
        <end position="84"/>
    </location>
</feature>
<organism evidence="2 3">
    <name type="scientific">Phytophthora infestans</name>
    <name type="common">Potato late blight agent</name>
    <name type="synonym">Botrytis infestans</name>
    <dbReference type="NCBI Taxonomy" id="4787"/>
    <lineage>
        <taxon>Eukaryota</taxon>
        <taxon>Sar</taxon>
        <taxon>Stramenopiles</taxon>
        <taxon>Oomycota</taxon>
        <taxon>Peronosporomycetes</taxon>
        <taxon>Peronosporales</taxon>
        <taxon>Peronosporaceae</taxon>
        <taxon>Phytophthora</taxon>
    </lineage>
</organism>
<accession>A0A8S9VBB5</accession>
<comment type="caution">
    <text evidence="2">The sequence shown here is derived from an EMBL/GenBank/DDBJ whole genome shotgun (WGS) entry which is preliminary data.</text>
</comment>
<dbReference type="EMBL" id="JAACNO010000039">
    <property type="protein sequence ID" value="KAF4150666.1"/>
    <property type="molecule type" value="Genomic_DNA"/>
</dbReference>
<keyword evidence="1" id="KW-0812">Transmembrane</keyword>
<reference evidence="2" key="1">
    <citation type="submission" date="2020-03" db="EMBL/GenBank/DDBJ databases">
        <title>Hybrid Assembly of Korean Phytophthora infestans isolates.</title>
        <authorList>
            <person name="Prokchorchik M."/>
            <person name="Lee Y."/>
            <person name="Seo J."/>
            <person name="Cho J.-H."/>
            <person name="Park Y.-E."/>
            <person name="Jang D.-C."/>
            <person name="Im J.-S."/>
            <person name="Choi J.-G."/>
            <person name="Park H.-J."/>
            <person name="Lee G.-B."/>
            <person name="Lee Y.-G."/>
            <person name="Hong S.-Y."/>
            <person name="Cho K."/>
            <person name="Sohn K.H."/>
        </authorList>
    </citation>
    <scope>NUCLEOTIDE SEQUENCE</scope>
    <source>
        <strain evidence="2">KR_2_A2</strain>
    </source>
</reference>
<dbReference type="Proteomes" id="UP000704712">
    <property type="component" value="Unassembled WGS sequence"/>
</dbReference>
<evidence type="ECO:0000256" key="1">
    <source>
        <dbReference type="SAM" id="Phobius"/>
    </source>
</evidence>
<proteinExistence type="predicted"/>
<evidence type="ECO:0000313" key="2">
    <source>
        <dbReference type="EMBL" id="KAF4150666.1"/>
    </source>
</evidence>
<name>A0A8S9VBB5_PHYIN</name>